<dbReference type="Proteomes" id="UP000253941">
    <property type="component" value="Unassembled WGS sequence"/>
</dbReference>
<organism evidence="1 2">
    <name type="scientific">Ferruginivarius sediminum</name>
    <dbReference type="NCBI Taxonomy" id="2661937"/>
    <lineage>
        <taxon>Bacteria</taxon>
        <taxon>Pseudomonadati</taxon>
        <taxon>Pseudomonadota</taxon>
        <taxon>Alphaproteobacteria</taxon>
        <taxon>Rhodospirillales</taxon>
        <taxon>Rhodospirillaceae</taxon>
        <taxon>Ferruginivarius</taxon>
    </lineage>
</organism>
<comment type="caution">
    <text evidence="1">The sequence shown here is derived from an EMBL/GenBank/DDBJ whole genome shotgun (WGS) entry which is preliminary data.</text>
</comment>
<name>A0A369TC44_9PROT</name>
<proteinExistence type="predicted"/>
<evidence type="ECO:0000313" key="2">
    <source>
        <dbReference type="Proteomes" id="UP000253941"/>
    </source>
</evidence>
<dbReference type="AlphaFoldDB" id="A0A369TC44"/>
<reference evidence="1 2" key="1">
    <citation type="submission" date="2018-07" db="EMBL/GenBank/DDBJ databases">
        <title>Venubactetium sediminum gen. nov., sp. nov., isolated from a marine solar saltern.</title>
        <authorList>
            <person name="Wang S."/>
        </authorList>
    </citation>
    <scope>NUCLEOTIDE SEQUENCE [LARGE SCALE GENOMIC DNA]</scope>
    <source>
        <strain evidence="1 2">WD2A32</strain>
    </source>
</reference>
<accession>A0A369TC44</accession>
<evidence type="ECO:0000313" key="1">
    <source>
        <dbReference type="EMBL" id="RDD60486.1"/>
    </source>
</evidence>
<keyword evidence="2" id="KW-1185">Reference proteome</keyword>
<protein>
    <submittedName>
        <fullName evidence="1">Uncharacterized protein</fullName>
    </submittedName>
</protein>
<gene>
    <name evidence="1" type="ORF">DRB17_17970</name>
</gene>
<dbReference type="EMBL" id="QPMH01000026">
    <property type="protein sequence ID" value="RDD60486.1"/>
    <property type="molecule type" value="Genomic_DNA"/>
</dbReference>
<sequence length="161" mass="17129">MTPVIKQVLDAVDAALGTLSGAPTVHVNPDYALSVEDLPAVARFWSGQAVEHLDAGAKLYTVRVDIGLVETSKRADFPEGTPRKEMLRAAEASLIERHAELVRTISRDAGIWALAQDIREAAEGGEPQQAQEGATLLMQLTVGFEIDVETADTDPASLPGA</sequence>
<dbReference type="RefSeq" id="WP_114583611.1">
    <property type="nucleotide sequence ID" value="NZ_QPMH01000026.1"/>
</dbReference>